<protein>
    <submittedName>
        <fullName evidence="2">Uncharacterized protein</fullName>
    </submittedName>
</protein>
<dbReference type="EMBL" id="FOQD01000001">
    <property type="protein sequence ID" value="SFH56632.1"/>
    <property type="molecule type" value="Genomic_DNA"/>
</dbReference>
<feature type="transmembrane region" description="Helical" evidence="1">
    <location>
        <begin position="37"/>
        <end position="59"/>
    </location>
</feature>
<organism evidence="2 3">
    <name type="scientific">Planctomicrobium piriforme</name>
    <dbReference type="NCBI Taxonomy" id="1576369"/>
    <lineage>
        <taxon>Bacteria</taxon>
        <taxon>Pseudomonadati</taxon>
        <taxon>Planctomycetota</taxon>
        <taxon>Planctomycetia</taxon>
        <taxon>Planctomycetales</taxon>
        <taxon>Planctomycetaceae</taxon>
        <taxon>Planctomicrobium</taxon>
    </lineage>
</organism>
<dbReference type="Proteomes" id="UP000199518">
    <property type="component" value="Unassembled WGS sequence"/>
</dbReference>
<dbReference type="AlphaFoldDB" id="A0A1I3B347"/>
<evidence type="ECO:0000313" key="2">
    <source>
        <dbReference type="EMBL" id="SFH56632.1"/>
    </source>
</evidence>
<proteinExistence type="predicted"/>
<name>A0A1I3B347_9PLAN</name>
<keyword evidence="3" id="KW-1185">Reference proteome</keyword>
<dbReference type="RefSeq" id="WP_139228158.1">
    <property type="nucleotide sequence ID" value="NZ_FOQD01000001.1"/>
</dbReference>
<accession>A0A1I3B347</accession>
<keyword evidence="1" id="KW-0812">Transmembrane</keyword>
<sequence length="146" mass="16649">MQLTPRLFYRLVVAQGCCLAFGFWMHHQLTSLVDPYALAWLSFFGTWGLLTGSLGLLILRQMRSELEAPAPAEKPVAAPPLALFQSEAEDDVETSPAFTGNPSWKRLDVVRFREEQDDFPEIDPEILEWARSRREMERPVAAAIWD</sequence>
<reference evidence="3" key="1">
    <citation type="submission" date="2016-10" db="EMBL/GenBank/DDBJ databases">
        <authorList>
            <person name="Varghese N."/>
            <person name="Submissions S."/>
        </authorList>
    </citation>
    <scope>NUCLEOTIDE SEQUENCE [LARGE SCALE GENOMIC DNA]</scope>
    <source>
        <strain evidence="3">DSM 26348</strain>
    </source>
</reference>
<keyword evidence="1" id="KW-0472">Membrane</keyword>
<evidence type="ECO:0000313" key="3">
    <source>
        <dbReference type="Proteomes" id="UP000199518"/>
    </source>
</evidence>
<feature type="transmembrane region" description="Helical" evidence="1">
    <location>
        <begin position="7"/>
        <end position="25"/>
    </location>
</feature>
<gene>
    <name evidence="2" type="ORF">SAMN05421753_101200</name>
</gene>
<keyword evidence="1" id="KW-1133">Transmembrane helix</keyword>
<evidence type="ECO:0000256" key="1">
    <source>
        <dbReference type="SAM" id="Phobius"/>
    </source>
</evidence>